<evidence type="ECO:0000256" key="1">
    <source>
        <dbReference type="ARBA" id="ARBA00022801"/>
    </source>
</evidence>
<dbReference type="PANTHER" id="PTHR31377">
    <property type="entry name" value="AGMATINE DEIMINASE-RELATED"/>
    <property type="match status" value="1"/>
</dbReference>
<gene>
    <name evidence="2" type="primary">aguA</name>
    <name evidence="3" type="ORF">SAMN05421508_104154</name>
</gene>
<dbReference type="GO" id="GO:0047632">
    <property type="term" value="F:agmatine deiminase activity"/>
    <property type="evidence" value="ECO:0007669"/>
    <property type="project" value="UniProtKB-UniRule"/>
</dbReference>
<reference evidence="3 4" key="1">
    <citation type="submission" date="2017-09" db="EMBL/GenBank/DDBJ databases">
        <authorList>
            <person name="Ehlers B."/>
            <person name="Leendertz F.H."/>
        </authorList>
    </citation>
    <scope>NUCLEOTIDE SEQUENCE [LARGE SCALE GENOMIC DNA]</scope>
    <source>
        <strain evidence="3 4">USBA 140</strain>
    </source>
</reference>
<dbReference type="InterPro" id="IPR017754">
    <property type="entry name" value="Agmatine_deiminase"/>
</dbReference>
<dbReference type="InterPro" id="IPR007466">
    <property type="entry name" value="Peptidyl-Arg-deiminase_porph"/>
</dbReference>
<dbReference type="GO" id="GO:0004668">
    <property type="term" value="F:protein-arginine deiminase activity"/>
    <property type="evidence" value="ECO:0007669"/>
    <property type="project" value="InterPro"/>
</dbReference>
<name>A0A286GH77_9PROT</name>
<comment type="similarity">
    <text evidence="2">Belongs to the agmatine deiminase family.</text>
</comment>
<dbReference type="EMBL" id="OCNJ01000004">
    <property type="protein sequence ID" value="SOD94887.1"/>
    <property type="molecule type" value="Genomic_DNA"/>
</dbReference>
<keyword evidence="4" id="KW-1185">Reference proteome</keyword>
<accession>A0A286GH77</accession>
<dbReference type="SUPFAM" id="SSF55909">
    <property type="entry name" value="Pentein"/>
    <property type="match status" value="1"/>
</dbReference>
<dbReference type="AlphaFoldDB" id="A0A286GH77"/>
<dbReference type="GO" id="GO:0009446">
    <property type="term" value="P:putrescine biosynthetic process"/>
    <property type="evidence" value="ECO:0007669"/>
    <property type="project" value="InterPro"/>
</dbReference>
<protein>
    <recommendedName>
        <fullName evidence="2">Putative agmatine deiminase</fullName>
        <ecNumber evidence="2">3.5.3.12</ecNumber>
    </recommendedName>
    <alternativeName>
        <fullName evidence="2">Agmatine iminohydrolase</fullName>
    </alternativeName>
</protein>
<proteinExistence type="inferred from homology"/>
<organism evidence="3 4">
    <name type="scientific">Caenispirillum bisanense</name>
    <dbReference type="NCBI Taxonomy" id="414052"/>
    <lineage>
        <taxon>Bacteria</taxon>
        <taxon>Pseudomonadati</taxon>
        <taxon>Pseudomonadota</taxon>
        <taxon>Alphaproteobacteria</taxon>
        <taxon>Rhodospirillales</taxon>
        <taxon>Novispirillaceae</taxon>
        <taxon>Caenispirillum</taxon>
    </lineage>
</organism>
<dbReference type="RefSeq" id="WP_097279118.1">
    <property type="nucleotide sequence ID" value="NZ_OCNJ01000004.1"/>
</dbReference>
<comment type="catalytic activity">
    <reaction evidence="2">
        <text>agmatine + H2O = N-carbamoylputrescine + NH4(+)</text>
        <dbReference type="Rhea" id="RHEA:18037"/>
        <dbReference type="ChEBI" id="CHEBI:15377"/>
        <dbReference type="ChEBI" id="CHEBI:28938"/>
        <dbReference type="ChEBI" id="CHEBI:58145"/>
        <dbReference type="ChEBI" id="CHEBI:58318"/>
        <dbReference type="EC" id="3.5.3.12"/>
    </reaction>
</comment>
<feature type="active site" description="Amidino-cysteine intermediate" evidence="2">
    <location>
        <position position="330"/>
    </location>
</feature>
<dbReference type="Gene3D" id="3.75.10.10">
    <property type="entry name" value="L-arginine/glycine Amidinotransferase, Chain A"/>
    <property type="match status" value="1"/>
</dbReference>
<sequence length="338" mass="36993">MQTPADLGFRMPAEFEPHAGCWMAWPCRSEAWDNGMQAAYEAYTAVARAIARFEPVTMVARPEDADGARRMLGDGIEVLAWAIDDSWTRDTGPLFLKGPNGELAGVDWGFNAWGLIYQGFEHDAQLARRILAHTGARRFVGPQILEGGSVHVDGQGTLLTTEECLFDAERNPHLTREDHEAHLKAFLGVETVIWLGKGLENDETTGHVDNVACFAAPGKVLMVTATDPADPDTATLADNRDRLREARDAQGRRIEVIDLPQVPRRLDARGHRMALSYVNFYIANGGIVMPGFDVPEDKDAAAVLRAAFPDREVVVVPAFEVAVGGGNIHCITQQQPKA</sequence>
<dbReference type="OrthoDB" id="9808013at2"/>
<dbReference type="PANTHER" id="PTHR31377:SF0">
    <property type="entry name" value="AGMATINE DEIMINASE-RELATED"/>
    <property type="match status" value="1"/>
</dbReference>
<dbReference type="EC" id="3.5.3.12" evidence="2"/>
<dbReference type="Pfam" id="PF04371">
    <property type="entry name" value="PAD_porph"/>
    <property type="match status" value="1"/>
</dbReference>
<evidence type="ECO:0000313" key="4">
    <source>
        <dbReference type="Proteomes" id="UP000219621"/>
    </source>
</evidence>
<dbReference type="HAMAP" id="MF_01841">
    <property type="entry name" value="Agmatine_deimin"/>
    <property type="match status" value="1"/>
</dbReference>
<evidence type="ECO:0000313" key="3">
    <source>
        <dbReference type="EMBL" id="SOD94887.1"/>
    </source>
</evidence>
<keyword evidence="1 2" id="KW-0378">Hydrolase</keyword>
<evidence type="ECO:0000256" key="2">
    <source>
        <dbReference type="HAMAP-Rule" id="MF_01841"/>
    </source>
</evidence>
<dbReference type="Proteomes" id="UP000219621">
    <property type="component" value="Unassembled WGS sequence"/>
</dbReference>